<dbReference type="InterPro" id="IPR025519">
    <property type="entry name" value="DUF4407"/>
</dbReference>
<dbReference type="STRING" id="1210089.GCA_001613165_05476"/>
<protein>
    <submittedName>
        <fullName evidence="3">Uncharacterized protein DUF4407</fullName>
    </submittedName>
</protein>
<evidence type="ECO:0000313" key="3">
    <source>
        <dbReference type="EMBL" id="RDI48364.1"/>
    </source>
</evidence>
<dbReference type="RefSeq" id="WP_068025626.1">
    <property type="nucleotide sequence ID" value="NZ_QQAZ01000008.1"/>
</dbReference>
<reference evidence="3 4" key="1">
    <citation type="submission" date="2018-07" db="EMBL/GenBank/DDBJ databases">
        <title>Genomic Encyclopedia of Type Strains, Phase IV (KMG-IV): sequencing the most valuable type-strain genomes for metagenomic binning, comparative biology and taxonomic classification.</title>
        <authorList>
            <person name="Goeker M."/>
        </authorList>
    </citation>
    <scope>NUCLEOTIDE SEQUENCE [LARGE SCALE GENOMIC DNA]</scope>
    <source>
        <strain evidence="3 4">DSM 44952</strain>
    </source>
</reference>
<feature type="transmembrane region" description="Helical" evidence="2">
    <location>
        <begin position="287"/>
        <end position="310"/>
    </location>
</feature>
<gene>
    <name evidence="3" type="ORF">DFR68_108196</name>
</gene>
<feature type="region of interest" description="Disordered" evidence="1">
    <location>
        <begin position="409"/>
        <end position="429"/>
    </location>
</feature>
<comment type="caution">
    <text evidence="3">The sequence shown here is derived from an EMBL/GenBank/DDBJ whole genome shotgun (WGS) entry which is preliminary data.</text>
</comment>
<sequence>MTDPHVPEPSASPTGRGGDAPGKSRPDTVALLTWLGGAGTGVTDRHERSHYAIGGAAVLLFAVVSGLVVTLATAAADWPLVVVVIAALLALLVVAAGARALATVSLSGTRRGDLIGRIAVAALAGVVVAELASTVLLGGTVDRELDERARRDTESASAVVTARTDLEQARAERAGLDQAIAKAQGDIGQNLTIARCEYNPSPECPQTKITGVPGSGPETQTANDMLAEARTRLADAEARVRPADDRITERQRILDAARTDAFDTGDRGLGARWLAMNDYTTGHAGALLLRLATIVVGVALALLPLLLRWWRGETSFDRRVAAQAVADRAEQSATAAIAVKRAEVRTEAEKLRADHELAAAHLAVHADTAIDRERQRKRIVAAIGNFEIGITEPARRAVADFEAMAELPPAPAAGGHSSVSQEGNVTQPHNLPAQLPSRQLAATDPHGAVVPASAARPEPKKGGGLELPVIGTVPFTDTAARWIRPLVPSFVANAVDTATHPMRTVRQAFEEAEEITFTLRRTRKVTVNSDDSSYPGPGGQQLTGGAPHQVVDAPYGSHDPHRAALAQGSAEAQYGLDAPRRGDALRARQGASELEYRGPRQLPPAPDER</sequence>
<keyword evidence="2" id="KW-0812">Transmembrane</keyword>
<feature type="transmembrane region" description="Helical" evidence="2">
    <location>
        <begin position="78"/>
        <end position="102"/>
    </location>
</feature>
<accession>A0A370H0B1</accession>
<keyword evidence="2" id="KW-1133">Transmembrane helix</keyword>
<feature type="transmembrane region" description="Helical" evidence="2">
    <location>
        <begin position="114"/>
        <end position="137"/>
    </location>
</feature>
<dbReference type="AlphaFoldDB" id="A0A370H0B1"/>
<organism evidence="3 4">
    <name type="scientific">Nocardia mexicana</name>
    <dbReference type="NCBI Taxonomy" id="279262"/>
    <lineage>
        <taxon>Bacteria</taxon>
        <taxon>Bacillati</taxon>
        <taxon>Actinomycetota</taxon>
        <taxon>Actinomycetes</taxon>
        <taxon>Mycobacteriales</taxon>
        <taxon>Nocardiaceae</taxon>
        <taxon>Nocardia</taxon>
    </lineage>
</organism>
<proteinExistence type="predicted"/>
<keyword evidence="4" id="KW-1185">Reference proteome</keyword>
<dbReference type="OrthoDB" id="4571476at2"/>
<feature type="region of interest" description="Disordered" evidence="1">
    <location>
        <begin position="1"/>
        <end position="24"/>
    </location>
</feature>
<keyword evidence="2" id="KW-0472">Membrane</keyword>
<dbReference type="Proteomes" id="UP000255355">
    <property type="component" value="Unassembled WGS sequence"/>
</dbReference>
<feature type="region of interest" description="Disordered" evidence="1">
    <location>
        <begin position="526"/>
        <end position="609"/>
    </location>
</feature>
<evidence type="ECO:0000256" key="2">
    <source>
        <dbReference type="SAM" id="Phobius"/>
    </source>
</evidence>
<dbReference type="Pfam" id="PF14362">
    <property type="entry name" value="DUF4407"/>
    <property type="match status" value="1"/>
</dbReference>
<name>A0A370H0B1_9NOCA</name>
<dbReference type="EMBL" id="QQAZ01000008">
    <property type="protein sequence ID" value="RDI48364.1"/>
    <property type="molecule type" value="Genomic_DNA"/>
</dbReference>
<feature type="compositionally biased region" description="Polar residues" evidence="1">
    <location>
        <begin position="417"/>
        <end position="429"/>
    </location>
</feature>
<feature type="transmembrane region" description="Helical" evidence="2">
    <location>
        <begin position="51"/>
        <end position="72"/>
    </location>
</feature>
<evidence type="ECO:0000313" key="4">
    <source>
        <dbReference type="Proteomes" id="UP000255355"/>
    </source>
</evidence>
<evidence type="ECO:0000256" key="1">
    <source>
        <dbReference type="SAM" id="MobiDB-lite"/>
    </source>
</evidence>